<organism evidence="3">
    <name type="scientific">Microvirus mar25</name>
    <dbReference type="NCBI Taxonomy" id="2851158"/>
    <lineage>
        <taxon>Viruses</taxon>
        <taxon>Monodnaviria</taxon>
        <taxon>Sangervirae</taxon>
        <taxon>Phixviricota</taxon>
        <taxon>Malgrandaviricetes</taxon>
        <taxon>Petitvirales</taxon>
        <taxon>Microviridae</taxon>
    </lineage>
</organism>
<evidence type="ECO:0000256" key="2">
    <source>
        <dbReference type="SAM" id="Phobius"/>
    </source>
</evidence>
<name>A0A8F5MIV8_9VIRU</name>
<feature type="transmembrane region" description="Helical" evidence="2">
    <location>
        <begin position="12"/>
        <end position="45"/>
    </location>
</feature>
<dbReference type="InterPro" id="IPR014131">
    <property type="entry name" value="Chlamydia_phage_Vp3"/>
</dbReference>
<feature type="region of interest" description="Disordered" evidence="1">
    <location>
        <begin position="190"/>
        <end position="211"/>
    </location>
</feature>
<feature type="compositionally biased region" description="Low complexity" evidence="1">
    <location>
        <begin position="191"/>
        <end position="211"/>
    </location>
</feature>
<keyword evidence="2" id="KW-0812">Transmembrane</keyword>
<keyword evidence="2" id="KW-1133">Transmembrane helix</keyword>
<dbReference type="Pfam" id="PF09675">
    <property type="entry name" value="Chlamy_scaf"/>
    <property type="match status" value="1"/>
</dbReference>
<keyword evidence="2" id="KW-0472">Membrane</keyword>
<evidence type="ECO:0000256" key="1">
    <source>
        <dbReference type="SAM" id="MobiDB-lite"/>
    </source>
</evidence>
<proteinExistence type="predicted"/>
<sequence length="211" mass="23195">MQILSYRFVIILFFILAPIIFIPVLFLLLIILSLFVMLVLFLTLLLKEVLLMRLSSLSNICSPASFISDSGEEIKILYQGFRETPSSPVTLVPSGKLNIREYINSFGASTDMAYILSRLKAGDSSVLFCSPGMYGDSTVFPVNPAESLELINKASAYFDNLPDDLRSKFNNNFLDWIQSAGSEDWISKMAPSDSGVSGDVVPPVSSVPSDS</sequence>
<evidence type="ECO:0000313" key="3">
    <source>
        <dbReference type="EMBL" id="QXN75105.1"/>
    </source>
</evidence>
<dbReference type="EMBL" id="MZ089771">
    <property type="protein sequence ID" value="QXN75105.1"/>
    <property type="molecule type" value="Genomic_DNA"/>
</dbReference>
<reference evidence="3" key="1">
    <citation type="submission" date="2021-04" db="EMBL/GenBank/DDBJ databases">
        <title>Genomes of microviruses identified in yellow-bellied marmot fecal samples.</title>
        <authorList>
            <person name="Varsani A."/>
            <person name="Kraberger S."/>
            <person name="Chatterjee A."/>
            <person name="Richet C."/>
            <person name="Fontenele R.S."/>
            <person name="Schmidlin K."/>
            <person name="Blumstein D.T."/>
        </authorList>
    </citation>
    <scope>NUCLEOTIDE SEQUENCE</scope>
    <source>
        <strain evidence="3">Mar25</strain>
    </source>
</reference>
<accession>A0A8F5MIV8</accession>
<protein>
    <submittedName>
        <fullName evidence="3">Internal scaffolding protein</fullName>
    </submittedName>
</protein>